<accession>A0A165IIW0</accession>
<evidence type="ECO:0000313" key="1">
    <source>
        <dbReference type="EMBL" id="KZT60628.1"/>
    </source>
</evidence>
<dbReference type="Proteomes" id="UP000076842">
    <property type="component" value="Unassembled WGS sequence"/>
</dbReference>
<gene>
    <name evidence="1" type="ORF">CALCODRAFT_418212</name>
</gene>
<feature type="non-terminal residue" evidence="1">
    <location>
        <position position="1"/>
    </location>
</feature>
<dbReference type="EMBL" id="KV423929">
    <property type="protein sequence ID" value="KZT60628.1"/>
    <property type="molecule type" value="Genomic_DNA"/>
</dbReference>
<sequence>ISKTKLHTALHMTDDVLRFGPATLYTTERYESYNSVFRLCSVLSNRHAPSKDISKVMADQARTQHITSGGYWQDKITK</sequence>
<reference evidence="1 2" key="1">
    <citation type="journal article" date="2016" name="Mol. Biol. Evol.">
        <title>Comparative Genomics of Early-Diverging Mushroom-Forming Fungi Provides Insights into the Origins of Lignocellulose Decay Capabilities.</title>
        <authorList>
            <person name="Nagy L.G."/>
            <person name="Riley R."/>
            <person name="Tritt A."/>
            <person name="Adam C."/>
            <person name="Daum C."/>
            <person name="Floudas D."/>
            <person name="Sun H."/>
            <person name="Yadav J.S."/>
            <person name="Pangilinan J."/>
            <person name="Larsson K.H."/>
            <person name="Matsuura K."/>
            <person name="Barry K."/>
            <person name="Labutti K."/>
            <person name="Kuo R."/>
            <person name="Ohm R.A."/>
            <person name="Bhattacharya S.S."/>
            <person name="Shirouzu T."/>
            <person name="Yoshinaga Y."/>
            <person name="Martin F.M."/>
            <person name="Grigoriev I.V."/>
            <person name="Hibbett D.S."/>
        </authorList>
    </citation>
    <scope>NUCLEOTIDE SEQUENCE [LARGE SCALE GENOMIC DNA]</scope>
    <source>
        <strain evidence="1 2">HHB12733</strain>
    </source>
</reference>
<dbReference type="InParanoid" id="A0A165IIW0"/>
<evidence type="ECO:0000313" key="2">
    <source>
        <dbReference type="Proteomes" id="UP000076842"/>
    </source>
</evidence>
<protein>
    <submittedName>
        <fullName evidence="1">Uncharacterized protein</fullName>
    </submittedName>
</protein>
<organism evidence="1 2">
    <name type="scientific">Calocera cornea HHB12733</name>
    <dbReference type="NCBI Taxonomy" id="1353952"/>
    <lineage>
        <taxon>Eukaryota</taxon>
        <taxon>Fungi</taxon>
        <taxon>Dikarya</taxon>
        <taxon>Basidiomycota</taxon>
        <taxon>Agaricomycotina</taxon>
        <taxon>Dacrymycetes</taxon>
        <taxon>Dacrymycetales</taxon>
        <taxon>Dacrymycetaceae</taxon>
        <taxon>Calocera</taxon>
    </lineage>
</organism>
<dbReference type="STRING" id="1353952.A0A165IIW0"/>
<dbReference type="AlphaFoldDB" id="A0A165IIW0"/>
<proteinExistence type="predicted"/>
<dbReference type="OrthoDB" id="2506088at2759"/>
<keyword evidence="2" id="KW-1185">Reference proteome</keyword>
<name>A0A165IIW0_9BASI</name>
<feature type="non-terminal residue" evidence="1">
    <location>
        <position position="78"/>
    </location>
</feature>